<evidence type="ECO:0000313" key="3">
    <source>
        <dbReference type="Proteomes" id="UP000316270"/>
    </source>
</evidence>
<dbReference type="SUPFAM" id="SSF52047">
    <property type="entry name" value="RNI-like"/>
    <property type="match status" value="1"/>
</dbReference>
<dbReference type="OrthoDB" id="5311681at2759"/>
<dbReference type="InterPro" id="IPR032675">
    <property type="entry name" value="LRR_dom_sf"/>
</dbReference>
<sequence>MASRISTRLQHSEPPAAEVPPSSEVSAGVTISKTRAPKSDDAAKKNSAKSAVGDGKRRSALAAVLKTPSKDALSSLTPELLYMVLDNIKDSSTIGRLARTSKLYYSIMMPLLHKRLAVAAPYHAHIAKLIRTLEPYLTITQKRLLKAEGKYKGQQERYSSDLDVNEVPTCASYDNGNKHCIAQNPGSLAPQFESFMKGFPDLTAKDEVPRHREFALTALRSLSLCGMSFDNDLTSPLQQAVDLMALKELTIHGQELDAFLLRLADLARLSSNKKTKISLRSLSLDMGLTDQSLTSGQVRGSIVAATSFISAFDTLTSLEIKNFQHHKATTVGPLTTVSLIEAVANHKNLRSLRFTYAGMSSEWVVLFLRANSVAIVIDNCPHLQELEFAPQESEMASLYHSSSLIHTANTSCFPYDSWLACPQPENCQYNIMSCIIKAYLSRDCVQGSKPFIWEDHFKLKHISVPHLTWDIASKFGKSKKGMKKAEPIQSDDGQRAVMCRDVSGVAFHGNMYAPSTRWLDKVENYKS</sequence>
<dbReference type="AlphaFoldDB" id="A0A517L8P6"/>
<keyword evidence="3" id="KW-1185">Reference proteome</keyword>
<dbReference type="Proteomes" id="UP000316270">
    <property type="component" value="Chromosome 7"/>
</dbReference>
<organism evidence="2 3">
    <name type="scientific">Venturia effusa</name>
    <dbReference type="NCBI Taxonomy" id="50376"/>
    <lineage>
        <taxon>Eukaryota</taxon>
        <taxon>Fungi</taxon>
        <taxon>Dikarya</taxon>
        <taxon>Ascomycota</taxon>
        <taxon>Pezizomycotina</taxon>
        <taxon>Dothideomycetes</taxon>
        <taxon>Pleosporomycetidae</taxon>
        <taxon>Venturiales</taxon>
        <taxon>Venturiaceae</taxon>
        <taxon>Venturia</taxon>
    </lineage>
</organism>
<feature type="compositionally biased region" description="Low complexity" evidence="1">
    <location>
        <begin position="12"/>
        <end position="27"/>
    </location>
</feature>
<reference evidence="2 3" key="1">
    <citation type="submission" date="2019-07" db="EMBL/GenBank/DDBJ databases">
        <title>Finished genome of Venturia effusa.</title>
        <authorList>
            <person name="Young C.A."/>
            <person name="Cox M.P."/>
            <person name="Ganley A.R.D."/>
            <person name="David W.J."/>
        </authorList>
    </citation>
    <scope>NUCLEOTIDE SEQUENCE [LARGE SCALE GENOMIC DNA]</scope>
    <source>
        <strain evidence="3">albino</strain>
    </source>
</reference>
<dbReference type="Gene3D" id="3.80.10.10">
    <property type="entry name" value="Ribonuclease Inhibitor"/>
    <property type="match status" value="1"/>
</dbReference>
<evidence type="ECO:0000313" key="2">
    <source>
        <dbReference type="EMBL" id="QDS71999.1"/>
    </source>
</evidence>
<protein>
    <submittedName>
        <fullName evidence="2">Uncharacterized protein</fullName>
    </submittedName>
</protein>
<name>A0A517L8P6_9PEZI</name>
<dbReference type="EMBL" id="CP042191">
    <property type="protein sequence ID" value="QDS71999.1"/>
    <property type="molecule type" value="Genomic_DNA"/>
</dbReference>
<proteinExistence type="predicted"/>
<gene>
    <name evidence="2" type="ORF">FKW77_001758</name>
</gene>
<accession>A0A517L8P6</accession>
<evidence type="ECO:0000256" key="1">
    <source>
        <dbReference type="SAM" id="MobiDB-lite"/>
    </source>
</evidence>
<feature type="region of interest" description="Disordered" evidence="1">
    <location>
        <begin position="1"/>
        <end position="52"/>
    </location>
</feature>
<dbReference type="STRING" id="50376.A0A517L8P6"/>